<dbReference type="GO" id="GO:0034058">
    <property type="term" value="P:endosomal vesicle fusion"/>
    <property type="evidence" value="ECO:0007669"/>
    <property type="project" value="TreeGrafter"/>
</dbReference>
<protein>
    <recommendedName>
        <fullName evidence="4">Vacuolar sorting protein 39/Transforming growth factor beta receptor-associated domain-containing protein</fullName>
    </recommendedName>
</protein>
<keyword evidence="6" id="KW-1185">Reference proteome</keyword>
<dbReference type="AlphaFoldDB" id="A0A4P9Z7W8"/>
<dbReference type="GO" id="GO:0012505">
    <property type="term" value="C:endomembrane system"/>
    <property type="evidence" value="ECO:0007669"/>
    <property type="project" value="UniProtKB-SubCell"/>
</dbReference>
<evidence type="ECO:0000256" key="3">
    <source>
        <dbReference type="ARBA" id="ARBA00038201"/>
    </source>
</evidence>
<dbReference type="Proteomes" id="UP000268321">
    <property type="component" value="Unassembled WGS sequence"/>
</dbReference>
<evidence type="ECO:0000259" key="4">
    <source>
        <dbReference type="Pfam" id="PF10366"/>
    </source>
</evidence>
<gene>
    <name evidence="5" type="ORF">METBISCDRAFT_28821</name>
</gene>
<organism evidence="5 6">
    <name type="scientific">Metschnikowia bicuspidata</name>
    <dbReference type="NCBI Taxonomy" id="27322"/>
    <lineage>
        <taxon>Eukaryota</taxon>
        <taxon>Fungi</taxon>
        <taxon>Dikarya</taxon>
        <taxon>Ascomycota</taxon>
        <taxon>Saccharomycotina</taxon>
        <taxon>Pichiomycetes</taxon>
        <taxon>Metschnikowiaceae</taxon>
        <taxon>Metschnikowia</taxon>
    </lineage>
</organism>
<name>A0A4P9Z7W8_9ASCO</name>
<dbReference type="InterPro" id="IPR019452">
    <property type="entry name" value="VPS39/TGF_beta_rcpt-assoc_1"/>
</dbReference>
<evidence type="ECO:0000313" key="5">
    <source>
        <dbReference type="EMBL" id="RKP28746.1"/>
    </source>
</evidence>
<feature type="domain" description="Vacuolar sorting protein 39/Transforming growth factor beta receptor-associated" evidence="4">
    <location>
        <begin position="418"/>
        <end position="530"/>
    </location>
</feature>
<dbReference type="EMBL" id="ML004621">
    <property type="protein sequence ID" value="RKP28746.1"/>
    <property type="molecule type" value="Genomic_DNA"/>
</dbReference>
<dbReference type="OrthoDB" id="5325112at2759"/>
<proteinExistence type="inferred from homology"/>
<comment type="subcellular location">
    <subcellularLocation>
        <location evidence="1">Endomembrane system</location>
        <topology evidence="1">Peripheral membrane protein</topology>
    </subcellularLocation>
</comment>
<evidence type="ECO:0000313" key="6">
    <source>
        <dbReference type="Proteomes" id="UP000268321"/>
    </source>
</evidence>
<accession>A0A4P9Z7W8</accession>
<dbReference type="InterPro" id="IPR032914">
    <property type="entry name" value="Vam6/VPS39/TRAP1"/>
</dbReference>
<feature type="non-terminal residue" evidence="5">
    <location>
        <position position="530"/>
    </location>
</feature>
<dbReference type="Pfam" id="PF10366">
    <property type="entry name" value="Vps39_1"/>
    <property type="match status" value="1"/>
</dbReference>
<evidence type="ECO:0000256" key="1">
    <source>
        <dbReference type="ARBA" id="ARBA00004184"/>
    </source>
</evidence>
<dbReference type="PANTHER" id="PTHR12894">
    <property type="entry name" value="CNH DOMAIN CONTAINING"/>
    <property type="match status" value="1"/>
</dbReference>
<evidence type="ECO:0000256" key="2">
    <source>
        <dbReference type="ARBA" id="ARBA00023136"/>
    </source>
</evidence>
<sequence length="530" mass="59026">VLVYRVELRTRNIYDFVLVASHLLREKVRHLCALPEDTQAVVAAGHSFYTVDLRDGYALHELSKGFAGAGAFAQPSFSYFGLSGNGPAVTIVPCGHGRSLIVNELHTAILRHANGHHRLEDSRVTLSAIPVAVSYLHPCYVVATYTKTLEVIDIESGSIVQDFKHMLNSPHVSVALSRRNALIGAGSLVFHFSVVSSQKQIDQLLSPSDAKDSGVDARMAGIDQALTYISSLDDTDPYFQDKLSAASLAKVRQLYLRDLQKEKAVLFFERLARYSEALVDIASEWVISLTDILPLFPYFLSGASYKTSDVVHADSRCHGTIKSVTVDDLKQFKLAEKNPDQPVSKDSNSRIAACFSAAVSNFIFYLTDQRRIHYSLLNSTAEISSIKWKGVELDALDIYPGLDAFKIPSMLLSCIATIDTTLFLCYYHTKPMLLGPLLRLPNNKCNANVVNDCLLEKVHAHNDDLEGFLSQLLDFYYGRELHDDALAMLKDLAHRAATSVERDFEKLLRSPILSIRYLQKLTNEHLDLVF</sequence>
<reference evidence="6" key="1">
    <citation type="journal article" date="2018" name="Nat. Microbiol.">
        <title>Leveraging single-cell genomics to expand the fungal tree of life.</title>
        <authorList>
            <person name="Ahrendt S.R."/>
            <person name="Quandt C.A."/>
            <person name="Ciobanu D."/>
            <person name="Clum A."/>
            <person name="Salamov A."/>
            <person name="Andreopoulos B."/>
            <person name="Cheng J.F."/>
            <person name="Woyke T."/>
            <person name="Pelin A."/>
            <person name="Henrissat B."/>
            <person name="Reynolds N.K."/>
            <person name="Benny G.L."/>
            <person name="Smith M.E."/>
            <person name="James T.Y."/>
            <person name="Grigoriev I.V."/>
        </authorList>
    </citation>
    <scope>NUCLEOTIDE SEQUENCE [LARGE SCALE GENOMIC DNA]</scope>
    <source>
        <strain evidence="6">Baker2002</strain>
    </source>
</reference>
<keyword evidence="2" id="KW-0472">Membrane</keyword>
<dbReference type="GO" id="GO:0000329">
    <property type="term" value="C:fungal-type vacuole membrane"/>
    <property type="evidence" value="ECO:0007669"/>
    <property type="project" value="TreeGrafter"/>
</dbReference>
<dbReference type="PANTHER" id="PTHR12894:SF49">
    <property type="entry name" value="VAM6_VPS39-LIKE PROTEIN"/>
    <property type="match status" value="1"/>
</dbReference>
<feature type="non-terminal residue" evidence="5">
    <location>
        <position position="1"/>
    </location>
</feature>
<dbReference type="GO" id="GO:0006914">
    <property type="term" value="P:autophagy"/>
    <property type="evidence" value="ECO:0007669"/>
    <property type="project" value="TreeGrafter"/>
</dbReference>
<comment type="similarity">
    <text evidence="3">Belongs to the VAM6/VPS39 family.</text>
</comment>